<dbReference type="SMART" id="SM01008">
    <property type="entry name" value="Ald_Xan_dh_C"/>
    <property type="match status" value="1"/>
</dbReference>
<dbReference type="InterPro" id="IPR052516">
    <property type="entry name" value="N-heterocyclic_Hydroxylase"/>
</dbReference>
<organism evidence="2 3">
    <name type="scientific">Acetobacter pasteurianus</name>
    <name type="common">Acetobacter turbidans</name>
    <dbReference type="NCBI Taxonomy" id="438"/>
    <lineage>
        <taxon>Bacteria</taxon>
        <taxon>Pseudomonadati</taxon>
        <taxon>Pseudomonadota</taxon>
        <taxon>Alphaproteobacteria</taxon>
        <taxon>Acetobacterales</taxon>
        <taxon>Acetobacteraceae</taxon>
        <taxon>Acetobacter</taxon>
    </lineage>
</organism>
<dbReference type="SUPFAM" id="SSF56003">
    <property type="entry name" value="Molybdenum cofactor-binding domain"/>
    <property type="match status" value="2"/>
</dbReference>
<dbReference type="Gene3D" id="3.90.1170.50">
    <property type="entry name" value="Aldehyde oxidase/xanthine dehydrogenase, a/b hammerhead"/>
    <property type="match status" value="1"/>
</dbReference>
<dbReference type="PROSITE" id="PS51318">
    <property type="entry name" value="TAT"/>
    <property type="match status" value="1"/>
</dbReference>
<dbReference type="Pfam" id="PF20256">
    <property type="entry name" value="MoCoBD_2"/>
    <property type="match status" value="2"/>
</dbReference>
<evidence type="ECO:0000259" key="1">
    <source>
        <dbReference type="SMART" id="SM01008"/>
    </source>
</evidence>
<dbReference type="PIRSF" id="PIRSF036389">
    <property type="entry name" value="IOR_B"/>
    <property type="match status" value="1"/>
</dbReference>
<dbReference type="RefSeq" id="WP_064776288.1">
    <property type="nucleotide sequence ID" value="NZ_LYUD01000115.1"/>
</dbReference>
<dbReference type="OrthoDB" id="9767994at2"/>
<dbReference type="InterPro" id="IPR037165">
    <property type="entry name" value="AldOxase/xan_DH_Mopterin-bd_sf"/>
</dbReference>
<dbReference type="EC" id="1.3.99.16" evidence="2"/>
<reference evidence="2 3" key="1">
    <citation type="submission" date="2016-05" db="EMBL/GenBank/DDBJ databases">
        <title>Genome sequencing of Acetobacter pasteurianus strain SRCM100623.</title>
        <authorList>
            <person name="Song Y.R."/>
        </authorList>
    </citation>
    <scope>NUCLEOTIDE SEQUENCE [LARGE SCALE GENOMIC DNA]</scope>
    <source>
        <strain evidence="2 3">SRCM100623</strain>
    </source>
</reference>
<sequence length="730" mass="78127">MSTHSPSSTTRLKTSRRRVLQAGGALLLATLWPTARGRAAQASQAGTGVLVEDVATPFAPNAFIRIAADNTITLILPNIEMGQGIYTSSVMLMAEELGIDPFAVQIEAAPPGGGAEITGGSTSIMTEWLPLRQAGAAARTMLVQAAASHWGVAPESCTTANGAVVHTPTGRTVPFGDVAEAAAKLPVPKEPKLKDAANYTLIGRKHHRLDSQIKVDGTARFGMDVQVPGMKIGTVAACPVQGGTVRSMNRNAALAINGVHAVLVTDNKDTVCVVAEHYWAARKGLKALHIQWDFGKNAAITTQTIYDDLHAGLNGPAIVANAKADAPGVIGKSGTTYTATYQQPLLAHSPMEPINCTAHVRPDGCDVWAGTQVAERARDTAAEITDLPASKITVHSQYIGGGFGRRLEHEYVTQCVQFAKQVPYPLKIIWSREEDITKDRYRPAYVDKLTAALDDKGYITALQHRIVGPAVVARWDPPELTKDGYDEDLSLATVVTPYTYPAYRLEFARREAPGITTAWWRGVGGTRGLFVVEGFIDELAARAGADPVAYRRAMVQNNPRALAVLERVAADAGWGTPVPKGRARGVALQFAFGSYMASIAEIEMPSPDEVIIHRVTAAVDCGQVINPDQVIAQIEGGLIFGFSAALYNEITLENGRVQQQNFNTWRVMRMNEAPRRIDVVVMPSKEDPGGIGEVGTAAAAPLLANAMAAAQGRRYRSLPLLSARNTEGKE</sequence>
<dbReference type="Proteomes" id="UP000093796">
    <property type="component" value="Unassembled WGS sequence"/>
</dbReference>
<dbReference type="GO" id="GO:0047121">
    <property type="term" value="F:isoquinoline 1-oxidoreductase activity"/>
    <property type="evidence" value="ECO:0007669"/>
    <property type="project" value="UniProtKB-EC"/>
</dbReference>
<dbReference type="InterPro" id="IPR008274">
    <property type="entry name" value="AldOxase/xan_DH_MoCoBD1"/>
</dbReference>
<dbReference type="eggNOG" id="COG1529">
    <property type="taxonomic scope" value="Bacteria"/>
</dbReference>
<dbReference type="PANTHER" id="PTHR47495">
    <property type="entry name" value="ALDEHYDE DEHYDROGENASE"/>
    <property type="match status" value="1"/>
</dbReference>
<name>A0A1A0D6Q3_ACEPA</name>
<gene>
    <name evidence="2" type="ORF">SRCM100623_02190</name>
</gene>
<keyword evidence="2" id="KW-0560">Oxidoreductase</keyword>
<comment type="caution">
    <text evidence="2">The sequence shown here is derived from an EMBL/GenBank/DDBJ whole genome shotgun (WGS) entry which is preliminary data.</text>
</comment>
<dbReference type="InterPro" id="IPR046867">
    <property type="entry name" value="AldOxase/xan_DH_MoCoBD2"/>
</dbReference>
<accession>A0A1A0D6Q3</accession>
<proteinExistence type="predicted"/>
<dbReference type="PATRIC" id="fig|438.15.peg.2427"/>
<dbReference type="InterPro" id="IPR006311">
    <property type="entry name" value="TAT_signal"/>
</dbReference>
<dbReference type="InterPro" id="IPR012368">
    <property type="entry name" value="OxRdtase_Mopterin-bd_su_IorB"/>
</dbReference>
<evidence type="ECO:0000313" key="2">
    <source>
        <dbReference type="EMBL" id="OAZ70839.1"/>
    </source>
</evidence>
<dbReference type="Pfam" id="PF02738">
    <property type="entry name" value="MoCoBD_1"/>
    <property type="match status" value="1"/>
</dbReference>
<dbReference type="PANTHER" id="PTHR47495:SF2">
    <property type="entry name" value="ALDEHYDE DEHYDROGENASE"/>
    <property type="match status" value="1"/>
</dbReference>
<dbReference type="AlphaFoldDB" id="A0A1A0D6Q3"/>
<dbReference type="EMBL" id="LYUD01000115">
    <property type="protein sequence ID" value="OAZ70839.1"/>
    <property type="molecule type" value="Genomic_DNA"/>
</dbReference>
<protein>
    <submittedName>
        <fullName evidence="2">Isoquinoline 1-oxidoreductase</fullName>
        <ecNumber evidence="2">1.3.99.16</ecNumber>
    </submittedName>
</protein>
<dbReference type="InterPro" id="IPR000674">
    <property type="entry name" value="Ald_Oxase/Xan_DH_a/b"/>
</dbReference>
<evidence type="ECO:0000313" key="3">
    <source>
        <dbReference type="Proteomes" id="UP000093796"/>
    </source>
</evidence>
<feature type="domain" description="Aldehyde oxidase/xanthine dehydrogenase a/b hammerhead" evidence="1">
    <location>
        <begin position="216"/>
        <end position="296"/>
    </location>
</feature>
<dbReference type="Gene3D" id="3.30.365.10">
    <property type="entry name" value="Aldehyde oxidase/xanthine dehydrogenase, molybdopterin binding domain"/>
    <property type="match status" value="4"/>
</dbReference>